<evidence type="ECO:0000313" key="4">
    <source>
        <dbReference type="EMBL" id="KAJ4822054.1"/>
    </source>
</evidence>
<gene>
    <name evidence="4" type="ORF">Tsubulata_036890</name>
</gene>
<sequence length="414" mass="46063">MEDRQRAPRKNLSTSPMSPGLPSPPPPPYLQPIPIFHYPPNTTFQHPKQNQVNQTIHQNILPPRQTNQSTKNLKPVHFSKWNKKVTQFAVETGQLLSIYVENIPTVWTVADILSTMSVYGEIIDVYVPGRTSKGGKRFGFVRFKKAFGQDGIVDAISSIPVAGGTLKASLARRLKYAPAGPSKLSPPAVPSENNVMQGKSYAQSVTAKLAPLKEQNFGICNGESNLVYIPLNETVEWLSRCAFGLLATPLERSAVQELFRSNGVVDIVVSDLGGNATLIHFASTKGRDLFLSELPEWIEENFQSFRAWQPGDESSNRKCWIQLMGVPLQVWCRNFFCSVSRRFGDLIKVAEITENKVNLESAFIQVLTTVKQPISWEFHVNIKGTKNIINCIEVPVSIIPAPSTMVVNHLDDLI</sequence>
<dbReference type="CDD" id="cd00590">
    <property type="entry name" value="RRM_SF"/>
    <property type="match status" value="1"/>
</dbReference>
<organism evidence="4 5">
    <name type="scientific">Turnera subulata</name>
    <dbReference type="NCBI Taxonomy" id="218843"/>
    <lineage>
        <taxon>Eukaryota</taxon>
        <taxon>Viridiplantae</taxon>
        <taxon>Streptophyta</taxon>
        <taxon>Embryophyta</taxon>
        <taxon>Tracheophyta</taxon>
        <taxon>Spermatophyta</taxon>
        <taxon>Magnoliopsida</taxon>
        <taxon>eudicotyledons</taxon>
        <taxon>Gunneridae</taxon>
        <taxon>Pentapetalae</taxon>
        <taxon>rosids</taxon>
        <taxon>fabids</taxon>
        <taxon>Malpighiales</taxon>
        <taxon>Passifloraceae</taxon>
        <taxon>Turnera</taxon>
    </lineage>
</organism>
<reference evidence="4" key="2">
    <citation type="journal article" date="2023" name="Plants (Basel)">
        <title>Annotation of the Turnera subulata (Passifloraceae) Draft Genome Reveals the S-Locus Evolved after the Divergence of Turneroideae from Passifloroideae in a Stepwise Manner.</title>
        <authorList>
            <person name="Henning P.M."/>
            <person name="Roalson E.H."/>
            <person name="Mir W."/>
            <person name="McCubbin A.G."/>
            <person name="Shore J.S."/>
        </authorList>
    </citation>
    <scope>NUCLEOTIDE SEQUENCE</scope>
    <source>
        <strain evidence="4">F60SS</strain>
    </source>
</reference>
<dbReference type="PROSITE" id="PS50102">
    <property type="entry name" value="RRM"/>
    <property type="match status" value="1"/>
</dbReference>
<feature type="compositionally biased region" description="Pro residues" evidence="2">
    <location>
        <begin position="19"/>
        <end position="31"/>
    </location>
</feature>
<dbReference type="GO" id="GO:0003723">
    <property type="term" value="F:RNA binding"/>
    <property type="evidence" value="ECO:0007669"/>
    <property type="project" value="UniProtKB-UniRule"/>
</dbReference>
<feature type="region of interest" description="Disordered" evidence="2">
    <location>
        <begin position="1"/>
        <end position="31"/>
    </location>
</feature>
<proteinExistence type="predicted"/>
<keyword evidence="1" id="KW-0694">RNA-binding</keyword>
<keyword evidence="5" id="KW-1185">Reference proteome</keyword>
<dbReference type="SUPFAM" id="SSF54928">
    <property type="entry name" value="RNA-binding domain, RBD"/>
    <property type="match status" value="1"/>
</dbReference>
<protein>
    <recommendedName>
        <fullName evidence="3">RRM domain-containing protein</fullName>
    </recommendedName>
</protein>
<evidence type="ECO:0000256" key="1">
    <source>
        <dbReference type="PROSITE-ProRule" id="PRU00176"/>
    </source>
</evidence>
<feature type="domain" description="RRM" evidence="3">
    <location>
        <begin position="96"/>
        <end position="173"/>
    </location>
</feature>
<dbReference type="InterPro" id="IPR000504">
    <property type="entry name" value="RRM_dom"/>
</dbReference>
<dbReference type="PANTHER" id="PTHR34427:SF5">
    <property type="entry name" value="DUF4283 DOMAIN-CONTAINING PROTEIN"/>
    <property type="match status" value="1"/>
</dbReference>
<dbReference type="Proteomes" id="UP001141552">
    <property type="component" value="Unassembled WGS sequence"/>
</dbReference>
<dbReference type="PANTHER" id="PTHR34427">
    <property type="entry name" value="DUF4283 DOMAIN PROTEIN"/>
    <property type="match status" value="1"/>
</dbReference>
<dbReference type="SMART" id="SM00360">
    <property type="entry name" value="RRM"/>
    <property type="match status" value="1"/>
</dbReference>
<dbReference type="AlphaFoldDB" id="A0A9Q0F0L2"/>
<evidence type="ECO:0000259" key="3">
    <source>
        <dbReference type="PROSITE" id="PS50102"/>
    </source>
</evidence>
<accession>A0A9Q0F0L2</accession>
<dbReference type="EMBL" id="JAKUCV010007770">
    <property type="protein sequence ID" value="KAJ4822054.1"/>
    <property type="molecule type" value="Genomic_DNA"/>
</dbReference>
<comment type="caution">
    <text evidence="4">The sequence shown here is derived from an EMBL/GenBank/DDBJ whole genome shotgun (WGS) entry which is preliminary data.</text>
</comment>
<dbReference type="InterPro" id="IPR012677">
    <property type="entry name" value="Nucleotide-bd_a/b_plait_sf"/>
</dbReference>
<evidence type="ECO:0000256" key="2">
    <source>
        <dbReference type="SAM" id="MobiDB-lite"/>
    </source>
</evidence>
<dbReference type="Pfam" id="PF00076">
    <property type="entry name" value="RRM_1"/>
    <property type="match status" value="1"/>
</dbReference>
<name>A0A9Q0F0L2_9ROSI</name>
<dbReference type="Gene3D" id="3.30.70.330">
    <property type="match status" value="1"/>
</dbReference>
<dbReference type="OrthoDB" id="360390at2759"/>
<dbReference type="InterPro" id="IPR035979">
    <property type="entry name" value="RBD_domain_sf"/>
</dbReference>
<evidence type="ECO:0000313" key="5">
    <source>
        <dbReference type="Proteomes" id="UP001141552"/>
    </source>
</evidence>
<reference evidence="4" key="1">
    <citation type="submission" date="2022-02" db="EMBL/GenBank/DDBJ databases">
        <authorList>
            <person name="Henning P.M."/>
            <person name="McCubbin A.G."/>
            <person name="Shore J.S."/>
        </authorList>
    </citation>
    <scope>NUCLEOTIDE SEQUENCE</scope>
    <source>
        <strain evidence="4">F60SS</strain>
        <tissue evidence="4">Leaves</tissue>
    </source>
</reference>